<dbReference type="GO" id="GO:0019323">
    <property type="term" value="P:pentose catabolic process"/>
    <property type="evidence" value="ECO:0007669"/>
    <property type="project" value="TreeGrafter"/>
</dbReference>
<dbReference type="EMBL" id="DRTD01000138">
    <property type="protein sequence ID" value="HHE54497.1"/>
    <property type="molecule type" value="Genomic_DNA"/>
</dbReference>
<dbReference type="Pfam" id="PF00596">
    <property type="entry name" value="Aldolase_II"/>
    <property type="match status" value="1"/>
</dbReference>
<dbReference type="GO" id="GO:0005829">
    <property type="term" value="C:cytosol"/>
    <property type="evidence" value="ECO:0007669"/>
    <property type="project" value="TreeGrafter"/>
</dbReference>
<dbReference type="SMART" id="SM01007">
    <property type="entry name" value="Aldolase_II"/>
    <property type="match status" value="1"/>
</dbReference>
<dbReference type="PANTHER" id="PTHR22789:SF0">
    <property type="entry name" value="3-OXO-TETRONATE 4-PHOSPHATE DECARBOXYLASE-RELATED"/>
    <property type="match status" value="1"/>
</dbReference>
<dbReference type="SUPFAM" id="SSF53639">
    <property type="entry name" value="AraD/HMP-PK domain-like"/>
    <property type="match status" value="1"/>
</dbReference>
<dbReference type="InterPro" id="IPR036409">
    <property type="entry name" value="Aldolase_II/adducin_N_sf"/>
</dbReference>
<evidence type="ECO:0000313" key="4">
    <source>
        <dbReference type="EMBL" id="HHE54497.1"/>
    </source>
</evidence>
<reference evidence="4" key="1">
    <citation type="journal article" date="2020" name="mSystems">
        <title>Genome- and Community-Level Interaction Insights into Carbon Utilization and Element Cycling Functions of Hydrothermarchaeota in Hydrothermal Sediment.</title>
        <authorList>
            <person name="Zhou Z."/>
            <person name="Liu Y."/>
            <person name="Xu W."/>
            <person name="Pan J."/>
            <person name="Luo Z.H."/>
            <person name="Li M."/>
        </authorList>
    </citation>
    <scope>NUCLEOTIDE SEQUENCE [LARGE SCALE GENOMIC DNA]</scope>
    <source>
        <strain evidence="4">HyVt-76</strain>
    </source>
</reference>
<proteinExistence type="predicted"/>
<dbReference type="AlphaFoldDB" id="A0A7V5H2K8"/>
<dbReference type="InterPro" id="IPR050197">
    <property type="entry name" value="Aldolase_class_II_sugar_metab"/>
</dbReference>
<keyword evidence="1" id="KW-0479">Metal-binding</keyword>
<dbReference type="Gene3D" id="3.40.225.10">
    <property type="entry name" value="Class II aldolase/adducin N-terminal domain"/>
    <property type="match status" value="1"/>
</dbReference>
<dbReference type="GO" id="GO:0046872">
    <property type="term" value="F:metal ion binding"/>
    <property type="evidence" value="ECO:0007669"/>
    <property type="project" value="UniProtKB-KW"/>
</dbReference>
<organism evidence="4">
    <name type="scientific">Caldithrix abyssi</name>
    <dbReference type="NCBI Taxonomy" id="187145"/>
    <lineage>
        <taxon>Bacteria</taxon>
        <taxon>Pseudomonadati</taxon>
        <taxon>Calditrichota</taxon>
        <taxon>Calditrichia</taxon>
        <taxon>Calditrichales</taxon>
        <taxon>Calditrichaceae</taxon>
        <taxon>Caldithrix</taxon>
    </lineage>
</organism>
<protein>
    <submittedName>
        <fullName evidence="4">Class II aldolase/adducin family protein</fullName>
    </submittedName>
</protein>
<gene>
    <name evidence="4" type="ORF">ENL21_01855</name>
</gene>
<dbReference type="GO" id="GO:0016832">
    <property type="term" value="F:aldehyde-lyase activity"/>
    <property type="evidence" value="ECO:0007669"/>
    <property type="project" value="TreeGrafter"/>
</dbReference>
<keyword evidence="2" id="KW-0456">Lyase</keyword>
<accession>A0A7V5H2K8</accession>
<name>A0A7V5H2K8_CALAY</name>
<comment type="caution">
    <text evidence="4">The sequence shown here is derived from an EMBL/GenBank/DDBJ whole genome shotgun (WGS) entry which is preliminary data.</text>
</comment>
<evidence type="ECO:0000256" key="1">
    <source>
        <dbReference type="ARBA" id="ARBA00022723"/>
    </source>
</evidence>
<dbReference type="PANTHER" id="PTHR22789">
    <property type="entry name" value="FUCULOSE PHOSPHATE ALDOLASE"/>
    <property type="match status" value="1"/>
</dbReference>
<dbReference type="InterPro" id="IPR001303">
    <property type="entry name" value="Aldolase_II/adducin_N"/>
</dbReference>
<feature type="non-terminal residue" evidence="4">
    <location>
        <position position="138"/>
    </location>
</feature>
<sequence>MQIWQIKKEIIEIGRRLWQKGFVAANDGNISVRLSDNVILTTATGVSKGFMTEEMIVKVDMNGKPLERSAKHKPSSEVKMHLEIYRQRSDIKAVVHAHPPYATSFAVAGISLDRCVLPEAVVFLGSVPIAEFGLPSTE</sequence>
<evidence type="ECO:0000259" key="3">
    <source>
        <dbReference type="SMART" id="SM01007"/>
    </source>
</evidence>
<dbReference type="Proteomes" id="UP000886111">
    <property type="component" value="Unassembled WGS sequence"/>
</dbReference>
<feature type="domain" description="Class II aldolase/adducin N-terminal" evidence="3">
    <location>
        <begin position="8"/>
        <end position="138"/>
    </location>
</feature>
<evidence type="ECO:0000256" key="2">
    <source>
        <dbReference type="ARBA" id="ARBA00023239"/>
    </source>
</evidence>